<feature type="domain" description="STAS" evidence="3">
    <location>
        <begin position="1512"/>
        <end position="1623"/>
    </location>
</feature>
<dbReference type="InterPro" id="IPR002645">
    <property type="entry name" value="STAS_dom"/>
</dbReference>
<dbReference type="RefSeq" id="WP_153825092.1">
    <property type="nucleotide sequence ID" value="NZ_WJIE01000029.1"/>
</dbReference>
<dbReference type="InterPro" id="IPR041664">
    <property type="entry name" value="AAA_16"/>
</dbReference>
<protein>
    <submittedName>
        <fullName evidence="4">AAA family ATPase</fullName>
    </submittedName>
</protein>
<dbReference type="Gene3D" id="3.30.450.40">
    <property type="match status" value="1"/>
</dbReference>
<keyword evidence="5" id="KW-1185">Reference proteome</keyword>
<keyword evidence="1" id="KW-0175">Coiled coil</keyword>
<evidence type="ECO:0000313" key="5">
    <source>
        <dbReference type="Proteomes" id="UP000440224"/>
    </source>
</evidence>
<proteinExistence type="predicted"/>
<dbReference type="Pfam" id="PF00069">
    <property type="entry name" value="Pkinase"/>
    <property type="match status" value="1"/>
</dbReference>
<dbReference type="PANTHER" id="PTHR43642">
    <property type="entry name" value="HYBRID SIGNAL TRANSDUCTION HISTIDINE KINASE G"/>
    <property type="match status" value="1"/>
</dbReference>
<dbReference type="SUPFAM" id="SSF55781">
    <property type="entry name" value="GAF domain-like"/>
    <property type="match status" value="1"/>
</dbReference>
<dbReference type="SUPFAM" id="SSF52091">
    <property type="entry name" value="SpoIIaa-like"/>
    <property type="match status" value="1"/>
</dbReference>
<dbReference type="CDD" id="cd07041">
    <property type="entry name" value="STAS_RsbR_RsbS_like"/>
    <property type="match status" value="1"/>
</dbReference>
<dbReference type="Proteomes" id="UP000440224">
    <property type="component" value="Unassembled WGS sequence"/>
</dbReference>
<sequence>MIDILGYTAFERIEETPFVSTFRARRVHDGLPVVLQVLSAEGARTAEIARFKHQYERLSRVASPRLVAVLGVEERPGSLVVARADFPSRDLARVLAARPGRKMPAHEALAVAAAIAEALAALHRAGLVHRDLRPQNVLVGERGAVKVTGSGVDADVTRAHEQLYAEAVLEGVLPYVAPEQTGRMNRGVDHRADLYALGVILYQALTGRRPFEAADPMELIHAHLALAPEPPSRLDPTVPEAVSRVVLELLEKNAEDRYQSAEGLLADLERCRRGLESAGRVEPFTPALLDHEGAFRIHQKLYGRERDIEALVSAFDRAQRGARDIVLVSGYSGIGKSSLVQEILKPLARAKGYYTSGKYDQYNRDTPYSAVIQAFDGLVRQILSESSARIEAWRRSIVDALGQNGQVVCDVIPSLSHVLGPQPPVPALGPVESQNRLNRCFLRFVSVFARRAHPLVLFLDDLQWIDPASLGLLRELLADEALESLFFCGAYRDNEVSPAHPFIMALEELKRGGLTARDIVLGPLEREHLLDMLRDSLRRDDAGPLADALLEKTGGNPFFVRRFLQSLHDHGVLTYAAGAGFSWDLPQIEELAYTDNVVDLMVRTIGRLPAATQEILRFAAAIGNRFDLGVLATVSECSSEEAYGRLEPAVAEGLLIPNRSGYRFAHDKVQEGAYAMIPVEGRPAFHLRIGRLLADKANLADSQNLFDVVSHLNCAIDLIDDPYERLVLARMNLDAAARAEESAAFGAARSYLESGLVCLPDDAWTSHYRLRLAYAMKTGLMLSLLGQHDDALVVLADCLEHAEGRLDRTEVLRLKMNVQILKNDLPAALAEGLAALAPFGIVLPAFPDEATLDAQVRVTMDLVRERSLEALPDLPTLTDPEIRALLDVLQEFFAPGYFLNTNNFVISFAKILELTYQHGLSKSAIYACVNFGSFLCTRGDIELGYQFGRAAVDLMDKLADKKSEAMLHNMWGGFVQHWREGYPAYRETLVAGMHAGLETGQYIWSFYNTVNISTNSFLRGLPLEEVLAEAKSFAPIRKLDRFNAITWMTGAVGQIAQNLSTETERPAELVGSFVDINEVIDAARGIDNQASLYFANLYILLLRVFQGAFEDAARVALRSNPEIVGVASWHGTPAFHFYGGIALARASSQVAPDERPLLLARAETYAEKVTRWAELCPESFAHRSVLLRAELSRALGNGRASGDLYDQAIALAQRGRFVQDEALANELCALHWLDLGKTTIARGYVGEAHELYLRWGATEAARRLSRAHPDLVPREPRGAAPLPGAAAPAADALDIGSVLKASQAISGEIVLGRLLEALMRVVLENAGARRGVLLLVRDDKLVVEAEHIFGQPTPARAVTPLERREDLPVSVVSYVARTRERVLLDEGAAEGPFGRDPYLARAAPRSALAAPIFGKGRLAGVVYLENDLARGAFTPARVEVVGLICTQAAIAIENAHLYADLERKVEERTAALRHANEEILALSLADQARREREVLDQQALIHRQEEVIQELSTPIIEVWDRVIAVPLTGTLDDRRGEDIMARLLHRLGGSAYRCVILDLTGVEVVDTGMAERIVRIVQATRLLGASVIISGIRAAVAQTMIQLGAGLEGLTTRSTLREALRGYMQQQGR</sequence>
<name>A0A6N7Q211_9BACT</name>
<dbReference type="InterPro" id="IPR027417">
    <property type="entry name" value="P-loop_NTPase"/>
</dbReference>
<feature type="domain" description="Protein kinase" evidence="2">
    <location>
        <begin position="7"/>
        <end position="285"/>
    </location>
</feature>
<dbReference type="InterPro" id="IPR020635">
    <property type="entry name" value="Tyr_kinase_cat_dom"/>
</dbReference>
<gene>
    <name evidence="4" type="ORF">GF068_41385</name>
</gene>
<dbReference type="OrthoDB" id="9812241at2"/>
<dbReference type="GO" id="GO:0004713">
    <property type="term" value="F:protein tyrosine kinase activity"/>
    <property type="evidence" value="ECO:0007669"/>
    <property type="project" value="InterPro"/>
</dbReference>
<dbReference type="SMART" id="SM00219">
    <property type="entry name" value="TyrKc"/>
    <property type="match status" value="1"/>
</dbReference>
<dbReference type="SUPFAM" id="SSF56112">
    <property type="entry name" value="Protein kinase-like (PK-like)"/>
    <property type="match status" value="1"/>
</dbReference>
<dbReference type="PROSITE" id="PS50011">
    <property type="entry name" value="PROTEIN_KINASE_DOM"/>
    <property type="match status" value="1"/>
</dbReference>
<feature type="coiled-coil region" evidence="1">
    <location>
        <begin position="1458"/>
        <end position="1505"/>
    </location>
</feature>
<accession>A0A6N7Q211</accession>
<dbReference type="Pfam" id="PF01590">
    <property type="entry name" value="GAF"/>
    <property type="match status" value="1"/>
</dbReference>
<evidence type="ECO:0000313" key="4">
    <source>
        <dbReference type="EMBL" id="MRG98323.1"/>
    </source>
</evidence>
<dbReference type="SMART" id="SM00065">
    <property type="entry name" value="GAF"/>
    <property type="match status" value="1"/>
</dbReference>
<dbReference type="PROSITE" id="PS00109">
    <property type="entry name" value="PROTEIN_KINASE_TYR"/>
    <property type="match status" value="1"/>
</dbReference>
<dbReference type="InterPro" id="IPR000719">
    <property type="entry name" value="Prot_kinase_dom"/>
</dbReference>
<dbReference type="Pfam" id="PF01740">
    <property type="entry name" value="STAS"/>
    <property type="match status" value="1"/>
</dbReference>
<dbReference type="CDD" id="cd14014">
    <property type="entry name" value="STKc_PknB_like"/>
    <property type="match status" value="1"/>
</dbReference>
<dbReference type="InterPro" id="IPR036513">
    <property type="entry name" value="STAS_dom_sf"/>
</dbReference>
<dbReference type="Gene3D" id="3.40.50.300">
    <property type="entry name" value="P-loop containing nucleotide triphosphate hydrolases"/>
    <property type="match status" value="1"/>
</dbReference>
<organism evidence="4 5">
    <name type="scientific">Polyangium spumosum</name>
    <dbReference type="NCBI Taxonomy" id="889282"/>
    <lineage>
        <taxon>Bacteria</taxon>
        <taxon>Pseudomonadati</taxon>
        <taxon>Myxococcota</taxon>
        <taxon>Polyangia</taxon>
        <taxon>Polyangiales</taxon>
        <taxon>Polyangiaceae</taxon>
        <taxon>Polyangium</taxon>
    </lineage>
</organism>
<dbReference type="Gene3D" id="3.30.750.24">
    <property type="entry name" value="STAS domain"/>
    <property type="match status" value="1"/>
</dbReference>
<dbReference type="Gene3D" id="1.10.510.10">
    <property type="entry name" value="Transferase(Phosphotransferase) domain 1"/>
    <property type="match status" value="1"/>
</dbReference>
<evidence type="ECO:0000256" key="1">
    <source>
        <dbReference type="SAM" id="Coils"/>
    </source>
</evidence>
<dbReference type="SUPFAM" id="SSF52540">
    <property type="entry name" value="P-loop containing nucleoside triphosphate hydrolases"/>
    <property type="match status" value="1"/>
</dbReference>
<dbReference type="InterPro" id="IPR011009">
    <property type="entry name" value="Kinase-like_dom_sf"/>
</dbReference>
<comment type="caution">
    <text evidence="4">The sequence shown here is derived from an EMBL/GenBank/DDBJ whole genome shotgun (WGS) entry which is preliminary data.</text>
</comment>
<dbReference type="PANTHER" id="PTHR43642:SF1">
    <property type="entry name" value="HYBRID SIGNAL TRANSDUCTION HISTIDINE KINASE G"/>
    <property type="match status" value="1"/>
</dbReference>
<dbReference type="PROSITE" id="PS50801">
    <property type="entry name" value="STAS"/>
    <property type="match status" value="1"/>
</dbReference>
<reference evidence="4 5" key="1">
    <citation type="submission" date="2019-10" db="EMBL/GenBank/DDBJ databases">
        <title>A soil myxobacterium in the family Polyangiaceae.</title>
        <authorList>
            <person name="Li Y."/>
            <person name="Wang J."/>
        </authorList>
    </citation>
    <scope>NUCLEOTIDE SEQUENCE [LARGE SCALE GENOMIC DNA]</scope>
    <source>
        <strain evidence="4 5">DSM 14734</strain>
    </source>
</reference>
<dbReference type="EMBL" id="WJIE01000029">
    <property type="protein sequence ID" value="MRG98323.1"/>
    <property type="molecule type" value="Genomic_DNA"/>
</dbReference>
<dbReference type="InterPro" id="IPR008266">
    <property type="entry name" value="Tyr_kinase_AS"/>
</dbReference>
<dbReference type="Pfam" id="PF13191">
    <property type="entry name" value="AAA_16"/>
    <property type="match status" value="1"/>
</dbReference>
<evidence type="ECO:0000259" key="2">
    <source>
        <dbReference type="PROSITE" id="PS50011"/>
    </source>
</evidence>
<evidence type="ECO:0000259" key="3">
    <source>
        <dbReference type="PROSITE" id="PS50801"/>
    </source>
</evidence>
<dbReference type="InterPro" id="IPR029016">
    <property type="entry name" value="GAF-like_dom_sf"/>
</dbReference>
<dbReference type="GO" id="GO:0005524">
    <property type="term" value="F:ATP binding"/>
    <property type="evidence" value="ECO:0007669"/>
    <property type="project" value="InterPro"/>
</dbReference>
<dbReference type="InterPro" id="IPR053159">
    <property type="entry name" value="Hybrid_Histidine_Kinase"/>
</dbReference>
<dbReference type="InterPro" id="IPR003018">
    <property type="entry name" value="GAF"/>
</dbReference>